<dbReference type="Gene3D" id="1.10.357.10">
    <property type="entry name" value="Tetracycline Repressor, domain 2"/>
    <property type="match status" value="1"/>
</dbReference>
<feature type="domain" description="HTH tetR-type" evidence="3">
    <location>
        <begin position="17"/>
        <end position="77"/>
    </location>
</feature>
<dbReference type="InterPro" id="IPR041474">
    <property type="entry name" value="NicS_C"/>
</dbReference>
<proteinExistence type="predicted"/>
<dbReference type="InterPro" id="IPR050109">
    <property type="entry name" value="HTH-type_TetR-like_transc_reg"/>
</dbReference>
<dbReference type="EMBL" id="BAABCX010000003">
    <property type="protein sequence ID" value="GAA3544477.1"/>
    <property type="molecule type" value="Genomic_DNA"/>
</dbReference>
<evidence type="ECO:0000256" key="1">
    <source>
        <dbReference type="ARBA" id="ARBA00023125"/>
    </source>
</evidence>
<keyword evidence="1 2" id="KW-0238">DNA-binding</keyword>
<evidence type="ECO:0000313" key="5">
    <source>
        <dbReference type="Proteomes" id="UP001500795"/>
    </source>
</evidence>
<dbReference type="SUPFAM" id="SSF46689">
    <property type="entry name" value="Homeodomain-like"/>
    <property type="match status" value="1"/>
</dbReference>
<dbReference type="InterPro" id="IPR036271">
    <property type="entry name" value="Tet_transcr_reg_TetR-rel_C_sf"/>
</dbReference>
<comment type="caution">
    <text evidence="4">The sequence shown here is derived from an EMBL/GenBank/DDBJ whole genome shotgun (WGS) entry which is preliminary data.</text>
</comment>
<sequence length="216" mass="25170">MDAQKKTRRTPRPRNAVASRQDILDGAMKEFCAKGFDGARTEDIARRAQINIRMLYHYFGNKERLYQACLEKVYEDLRAKEAEIDLLHLSPEEAIVALVDFTFEHMLAHPEFIRMVEIENIHRGKFLKTLQVVPERGAFLIDMIRDVLLNGEADGSFRTGIDPFQLYISILSLCYVHLSNQYTLSITFNKDLGQPEWLAERNQHVRELILAYLNRR</sequence>
<dbReference type="Pfam" id="PF17938">
    <property type="entry name" value="TetR_C_29"/>
    <property type="match status" value="1"/>
</dbReference>
<dbReference type="RefSeq" id="WP_344958626.1">
    <property type="nucleotide sequence ID" value="NZ_BAABCX010000003.1"/>
</dbReference>
<dbReference type="SUPFAM" id="SSF48498">
    <property type="entry name" value="Tetracyclin repressor-like, C-terminal domain"/>
    <property type="match status" value="1"/>
</dbReference>
<dbReference type="PANTHER" id="PTHR30328">
    <property type="entry name" value="TRANSCRIPTIONAL REPRESSOR"/>
    <property type="match status" value="1"/>
</dbReference>
<evidence type="ECO:0000256" key="2">
    <source>
        <dbReference type="PROSITE-ProRule" id="PRU00335"/>
    </source>
</evidence>
<evidence type="ECO:0000259" key="3">
    <source>
        <dbReference type="PROSITE" id="PS50977"/>
    </source>
</evidence>
<dbReference type="Pfam" id="PF00440">
    <property type="entry name" value="TetR_N"/>
    <property type="match status" value="1"/>
</dbReference>
<dbReference type="PRINTS" id="PR00455">
    <property type="entry name" value="HTHTETR"/>
</dbReference>
<dbReference type="Proteomes" id="UP001500795">
    <property type="component" value="Unassembled WGS sequence"/>
</dbReference>
<keyword evidence="5" id="KW-1185">Reference proteome</keyword>
<accession>A0ABP6W4Q2</accession>
<dbReference type="PANTHER" id="PTHR30328:SF54">
    <property type="entry name" value="HTH-TYPE TRANSCRIPTIONAL REPRESSOR SCO4008"/>
    <property type="match status" value="1"/>
</dbReference>
<name>A0ABP6W4Q2_9GAMM</name>
<gene>
    <name evidence="4" type="ORF">GCM10022394_25640</name>
</gene>
<feature type="DNA-binding region" description="H-T-H motif" evidence="2">
    <location>
        <begin position="40"/>
        <end position="59"/>
    </location>
</feature>
<organism evidence="4 5">
    <name type="scientific">Zobellella aerophila</name>
    <dbReference type="NCBI Taxonomy" id="870480"/>
    <lineage>
        <taxon>Bacteria</taxon>
        <taxon>Pseudomonadati</taxon>
        <taxon>Pseudomonadota</taxon>
        <taxon>Gammaproteobacteria</taxon>
        <taxon>Aeromonadales</taxon>
        <taxon>Aeromonadaceae</taxon>
        <taxon>Zobellella</taxon>
    </lineage>
</organism>
<evidence type="ECO:0000313" key="4">
    <source>
        <dbReference type="EMBL" id="GAA3544477.1"/>
    </source>
</evidence>
<dbReference type="PROSITE" id="PS50977">
    <property type="entry name" value="HTH_TETR_2"/>
    <property type="match status" value="1"/>
</dbReference>
<reference evidence="5" key="1">
    <citation type="journal article" date="2019" name="Int. J. Syst. Evol. Microbiol.">
        <title>The Global Catalogue of Microorganisms (GCM) 10K type strain sequencing project: providing services to taxonomists for standard genome sequencing and annotation.</title>
        <authorList>
            <consortium name="The Broad Institute Genomics Platform"/>
            <consortium name="The Broad Institute Genome Sequencing Center for Infectious Disease"/>
            <person name="Wu L."/>
            <person name="Ma J."/>
        </authorList>
    </citation>
    <scope>NUCLEOTIDE SEQUENCE [LARGE SCALE GENOMIC DNA]</scope>
    <source>
        <strain evidence="5">JCM 17110</strain>
    </source>
</reference>
<protein>
    <submittedName>
        <fullName evidence="4">TetR/AcrR family transcriptional regulator</fullName>
    </submittedName>
</protein>
<dbReference type="InterPro" id="IPR009057">
    <property type="entry name" value="Homeodomain-like_sf"/>
</dbReference>
<dbReference type="InterPro" id="IPR001647">
    <property type="entry name" value="HTH_TetR"/>
</dbReference>